<keyword evidence="9" id="KW-0443">Lipid metabolism</keyword>
<dbReference type="GeneID" id="14910833"/>
<evidence type="ECO:0000256" key="6">
    <source>
        <dbReference type="ARBA" id="ARBA00022827"/>
    </source>
</evidence>
<evidence type="ECO:0000313" key="19">
    <source>
        <dbReference type="Proteomes" id="UP000008983"/>
    </source>
</evidence>
<dbReference type="eggNOG" id="KOG0136">
    <property type="taxonomic scope" value="Eukaryota"/>
</dbReference>
<dbReference type="GO" id="GO:0005504">
    <property type="term" value="F:fatty acid binding"/>
    <property type="evidence" value="ECO:0007669"/>
    <property type="project" value="TreeGrafter"/>
</dbReference>
<dbReference type="InterPro" id="IPR055060">
    <property type="entry name" value="ACOX_C_alpha1"/>
</dbReference>
<dbReference type="Pfam" id="PF14749">
    <property type="entry name" value="Acyl-CoA_ox_N"/>
    <property type="match status" value="1"/>
</dbReference>
<name>G0QJG8_ICHMU</name>
<dbReference type="InterPro" id="IPR046373">
    <property type="entry name" value="Acyl-CoA_Oxase/DH_mid-dom_sf"/>
</dbReference>
<feature type="domain" description="Acyl-CoA oxidase/dehydrogenase middle" evidence="15">
    <location>
        <begin position="30"/>
        <end position="140"/>
    </location>
</feature>
<keyword evidence="6 11" id="KW-0274">FAD</keyword>
<evidence type="ECO:0000256" key="4">
    <source>
        <dbReference type="ARBA" id="ARBA00006288"/>
    </source>
</evidence>
<organism evidence="18 19">
    <name type="scientific">Ichthyophthirius multifiliis</name>
    <name type="common">White spot disease agent</name>
    <name type="synonym">Ich</name>
    <dbReference type="NCBI Taxonomy" id="5932"/>
    <lineage>
        <taxon>Eukaryota</taxon>
        <taxon>Sar</taxon>
        <taxon>Alveolata</taxon>
        <taxon>Ciliophora</taxon>
        <taxon>Intramacronucleata</taxon>
        <taxon>Oligohymenophorea</taxon>
        <taxon>Hymenostomatida</taxon>
        <taxon>Ophryoglenina</taxon>
        <taxon>Ichthyophthirius</taxon>
    </lineage>
</organism>
<dbReference type="RefSeq" id="XP_004039941.1">
    <property type="nucleotide sequence ID" value="XM_004039893.1"/>
</dbReference>
<keyword evidence="5 11" id="KW-0285">Flavoprotein</keyword>
<dbReference type="Pfam" id="PF02770">
    <property type="entry name" value="Acyl-CoA_dh_M"/>
    <property type="match status" value="1"/>
</dbReference>
<dbReference type="PANTHER" id="PTHR10909:SF250">
    <property type="entry name" value="PEROXISOMAL ACYL-COENZYME A OXIDASE 1"/>
    <property type="match status" value="1"/>
</dbReference>
<protein>
    <recommendedName>
        <fullName evidence="11">Acyl-coenzyme A oxidase</fullName>
    </recommendedName>
</protein>
<keyword evidence="10" id="KW-0576">Peroxisome</keyword>
<comment type="cofactor">
    <cofactor evidence="2">
        <name>FAD</name>
        <dbReference type="ChEBI" id="CHEBI:57692"/>
    </cofactor>
</comment>
<dbReference type="FunFam" id="1.20.140.10:FF:000013">
    <property type="entry name" value="Acyl-coenzyme A oxidase"/>
    <property type="match status" value="1"/>
</dbReference>
<evidence type="ECO:0000256" key="11">
    <source>
        <dbReference type="PIRNR" id="PIRNR000168"/>
    </source>
</evidence>
<comment type="catalytic activity">
    <reaction evidence="1">
        <text>a 2,3-saturated acyl-CoA + O2 = a (2E)-enoyl-CoA + H2O2</text>
        <dbReference type="Rhea" id="RHEA:38959"/>
        <dbReference type="ChEBI" id="CHEBI:15379"/>
        <dbReference type="ChEBI" id="CHEBI:16240"/>
        <dbReference type="ChEBI" id="CHEBI:58856"/>
        <dbReference type="ChEBI" id="CHEBI:65111"/>
        <dbReference type="EC" id="1.3.3.6"/>
    </reaction>
</comment>
<dbReference type="SUPFAM" id="SSF56645">
    <property type="entry name" value="Acyl-CoA dehydrogenase NM domain-like"/>
    <property type="match status" value="1"/>
</dbReference>
<reference evidence="18 19" key="1">
    <citation type="submission" date="2011-07" db="EMBL/GenBank/DDBJ databases">
        <authorList>
            <person name="Coyne R."/>
            <person name="Brami D."/>
            <person name="Johnson J."/>
            <person name="Hostetler J."/>
            <person name="Hannick L."/>
            <person name="Clark T."/>
            <person name="Cassidy-Hanley D."/>
            <person name="Inman J."/>
        </authorList>
    </citation>
    <scope>NUCLEOTIDE SEQUENCE [LARGE SCALE GENOMIC DNA]</scope>
    <source>
        <strain evidence="18 19">G5</strain>
    </source>
</reference>
<dbReference type="OMA" id="AHAQYMV"/>
<accession>G0QJG8</accession>
<dbReference type="OrthoDB" id="434460at2759"/>
<evidence type="ECO:0000259" key="15">
    <source>
        <dbReference type="Pfam" id="PF02770"/>
    </source>
</evidence>
<dbReference type="InterPro" id="IPR009100">
    <property type="entry name" value="AcylCoA_DH/oxidase_NM_dom_sf"/>
</dbReference>
<comment type="subcellular location">
    <subcellularLocation>
        <location evidence="3">Peroxisome</location>
    </subcellularLocation>
</comment>
<dbReference type="GO" id="GO:0071949">
    <property type="term" value="F:FAD binding"/>
    <property type="evidence" value="ECO:0007669"/>
    <property type="project" value="InterPro"/>
</dbReference>
<dbReference type="GO" id="GO:0003997">
    <property type="term" value="F:acyl-CoA oxidase activity"/>
    <property type="evidence" value="ECO:0007669"/>
    <property type="project" value="UniProtKB-EC"/>
</dbReference>
<evidence type="ECO:0000256" key="1">
    <source>
        <dbReference type="ARBA" id="ARBA00001201"/>
    </source>
</evidence>
<evidence type="ECO:0000259" key="16">
    <source>
        <dbReference type="Pfam" id="PF14749"/>
    </source>
</evidence>
<dbReference type="InterPro" id="IPR002655">
    <property type="entry name" value="Acyl-CoA_oxidase_C"/>
</dbReference>
<dbReference type="Pfam" id="PF22924">
    <property type="entry name" value="ACOX_C_alpha1"/>
    <property type="match status" value="1"/>
</dbReference>
<gene>
    <name evidence="18" type="ORF">IMG5_005310</name>
</gene>
<keyword evidence="7" id="KW-0276">Fatty acid metabolism</keyword>
<feature type="domain" description="Acyl-coenzyme A oxidase N-terminal" evidence="16">
    <location>
        <begin position="1"/>
        <end position="28"/>
    </location>
</feature>
<dbReference type="STRING" id="857967.G0QJG8"/>
<evidence type="ECO:0000256" key="10">
    <source>
        <dbReference type="ARBA" id="ARBA00023140"/>
    </source>
</evidence>
<dbReference type="InterPro" id="IPR006091">
    <property type="entry name" value="Acyl-CoA_Oxase/DH_mid-dom"/>
</dbReference>
<sequence length="557" mass="63291">MFVPCIQHLSSEKQCKQWLPDIYSYKIIGCYCQTELGHGSDVQSLETTATYDETTQQFIINSPTVSSTKWWVGELGIWCTHAAVFAQLIIKGKKYGVYTFFVPIRDQQNYNPLPGIQVGDIGPKVGVSVKDNGFVRFNNVRIPRENMLMRYQKVSKEGVFTQVGNPKIGYAVMVQTRLAISTFFPRTLSIALTVAIRYSLLRKQFKDSKGEERTILDYQTQQEKLFVPLAEIYAILISAYRIQDIFLNLMQRVQKNDFSTLNETHIVVSGAKATWTESVLHFLEIIRLACGGHGFSQYSGLPGMVQEWKPMVTLEGDNTILHMQVARFLLKQAEKAMKGLPLGFSVQYMKIISEIQGTKLENVNTINEISNLQVLQKIIVASAIFHIQSAANKMLTFISSGKGSREAWDKHTGIELVEASKAHFLVFTVMNFEERIQQETQENVKNVLTKLCSLFAVTKILSKPIQLIENEYITGHHLSLLQQIKDQMLSEIRNDALALVEAFGYQDMQLRSAIGSQNGEIYKNLFNWAKNYNSINQQPVIDGYEWIQKLKNLHASL</sequence>
<dbReference type="PIRSF" id="PIRSF000168">
    <property type="entry name" value="Acyl-CoA_oxidase"/>
    <property type="match status" value="1"/>
</dbReference>
<dbReference type="GO" id="GO:0005777">
    <property type="term" value="C:peroxisome"/>
    <property type="evidence" value="ECO:0007669"/>
    <property type="project" value="UniProtKB-SubCell"/>
</dbReference>
<evidence type="ECO:0000256" key="9">
    <source>
        <dbReference type="ARBA" id="ARBA00023098"/>
    </source>
</evidence>
<feature type="active site" description="Proton acceptor" evidence="12">
    <location>
        <position position="315"/>
    </location>
</feature>
<evidence type="ECO:0000256" key="3">
    <source>
        <dbReference type="ARBA" id="ARBA00004275"/>
    </source>
</evidence>
<dbReference type="InterPro" id="IPR036250">
    <property type="entry name" value="AcylCo_DH-like_C"/>
</dbReference>
<dbReference type="AlphaFoldDB" id="G0QJG8"/>
<feature type="binding site" evidence="13">
    <location>
        <position position="73"/>
    </location>
    <ligand>
        <name>FAD</name>
        <dbReference type="ChEBI" id="CHEBI:57692"/>
    </ligand>
</feature>
<comment type="similarity">
    <text evidence="4 11">Belongs to the acyl-CoA oxidase family.</text>
</comment>
<dbReference type="FunFam" id="2.40.110.10:FF:000003">
    <property type="entry name" value="Acyl-coenzyme A oxidase"/>
    <property type="match status" value="1"/>
</dbReference>
<dbReference type="PANTHER" id="PTHR10909">
    <property type="entry name" value="ELECTRON TRANSPORT OXIDOREDUCTASE"/>
    <property type="match status" value="1"/>
</dbReference>
<proteinExistence type="inferred from homology"/>
<dbReference type="FunFam" id="1.20.140.10:FF:000015">
    <property type="entry name" value="Acyl-coenzyme A oxidase"/>
    <property type="match status" value="1"/>
</dbReference>
<dbReference type="Gene3D" id="2.40.110.10">
    <property type="entry name" value="Butyryl-CoA Dehydrogenase, subunit A, domain 2"/>
    <property type="match status" value="1"/>
</dbReference>
<feature type="binding site" evidence="13">
    <location>
        <position position="34"/>
    </location>
    <ligand>
        <name>FAD</name>
        <dbReference type="ChEBI" id="CHEBI:57692"/>
    </ligand>
</feature>
<keyword evidence="8" id="KW-0560">Oxidoreductase</keyword>
<dbReference type="InParanoid" id="G0QJG8"/>
<evidence type="ECO:0000259" key="17">
    <source>
        <dbReference type="Pfam" id="PF22924"/>
    </source>
</evidence>
<dbReference type="Gene3D" id="1.20.140.10">
    <property type="entry name" value="Butyryl-CoA Dehydrogenase, subunit A, domain 3"/>
    <property type="match status" value="2"/>
</dbReference>
<evidence type="ECO:0000256" key="7">
    <source>
        <dbReference type="ARBA" id="ARBA00022832"/>
    </source>
</evidence>
<feature type="domain" description="Acyl-CoA oxidase C-alpha1" evidence="17">
    <location>
        <begin position="170"/>
        <end position="330"/>
    </location>
</feature>
<evidence type="ECO:0000256" key="8">
    <source>
        <dbReference type="ARBA" id="ARBA00023002"/>
    </source>
</evidence>
<dbReference type="InterPro" id="IPR029320">
    <property type="entry name" value="Acyl-CoA_ox_N"/>
</dbReference>
<dbReference type="InterPro" id="IPR012258">
    <property type="entry name" value="Acyl-CoA_oxidase"/>
</dbReference>
<evidence type="ECO:0000259" key="14">
    <source>
        <dbReference type="Pfam" id="PF01756"/>
    </source>
</evidence>
<dbReference type="SUPFAM" id="SSF47203">
    <property type="entry name" value="Acyl-CoA dehydrogenase C-terminal domain-like"/>
    <property type="match status" value="2"/>
</dbReference>
<dbReference type="Pfam" id="PF01756">
    <property type="entry name" value="ACOX"/>
    <property type="match status" value="1"/>
</dbReference>
<evidence type="ECO:0000313" key="18">
    <source>
        <dbReference type="EMBL" id="EGR34637.1"/>
    </source>
</evidence>
<evidence type="ECO:0000256" key="12">
    <source>
        <dbReference type="PIRSR" id="PIRSR000168-1"/>
    </source>
</evidence>
<feature type="domain" description="Acyl-CoA oxidase C-terminal" evidence="14">
    <location>
        <begin position="371"/>
        <end position="545"/>
    </location>
</feature>
<evidence type="ECO:0000256" key="2">
    <source>
        <dbReference type="ARBA" id="ARBA00001974"/>
    </source>
</evidence>
<dbReference type="GO" id="GO:0033540">
    <property type="term" value="P:fatty acid beta-oxidation using acyl-CoA oxidase"/>
    <property type="evidence" value="ECO:0007669"/>
    <property type="project" value="TreeGrafter"/>
</dbReference>
<keyword evidence="19" id="KW-1185">Reference proteome</keyword>
<dbReference type="EMBL" id="GL983066">
    <property type="protein sequence ID" value="EGR34637.1"/>
    <property type="molecule type" value="Genomic_DNA"/>
</dbReference>
<dbReference type="Proteomes" id="UP000008983">
    <property type="component" value="Unassembled WGS sequence"/>
</dbReference>
<evidence type="ECO:0000256" key="5">
    <source>
        <dbReference type="ARBA" id="ARBA00022630"/>
    </source>
</evidence>
<dbReference type="GO" id="GO:0055088">
    <property type="term" value="P:lipid homeostasis"/>
    <property type="evidence" value="ECO:0007669"/>
    <property type="project" value="TreeGrafter"/>
</dbReference>
<evidence type="ECO:0000256" key="13">
    <source>
        <dbReference type="PIRSR" id="PIRSR000168-2"/>
    </source>
</evidence>